<organism evidence="2 3">
    <name type="scientific">Oryza rufipogon</name>
    <name type="common">Brownbeard rice</name>
    <name type="synonym">Asian wild rice</name>
    <dbReference type="NCBI Taxonomy" id="4529"/>
    <lineage>
        <taxon>Eukaryota</taxon>
        <taxon>Viridiplantae</taxon>
        <taxon>Streptophyta</taxon>
        <taxon>Embryophyta</taxon>
        <taxon>Tracheophyta</taxon>
        <taxon>Spermatophyta</taxon>
        <taxon>Magnoliopsida</taxon>
        <taxon>Liliopsida</taxon>
        <taxon>Poales</taxon>
        <taxon>Poaceae</taxon>
        <taxon>BOP clade</taxon>
        <taxon>Oryzoideae</taxon>
        <taxon>Oryzeae</taxon>
        <taxon>Oryzinae</taxon>
        <taxon>Oryza</taxon>
    </lineage>
</organism>
<feature type="compositionally biased region" description="Polar residues" evidence="1">
    <location>
        <begin position="49"/>
        <end position="68"/>
    </location>
</feature>
<sequence>MFCACAPNIISSLPSSEYGPTSSLHSCAATASHLAVAFCTSRTCRIADQDNTPASGRSATSPSGSPGESTEAWPLRERVALAVAGEERAEVAVKNSGSLHQAFVEAPLIPHRSTPN</sequence>
<accession>A0A0E0PQ82</accession>
<dbReference type="HOGENOM" id="CLU_2100932_0_0_1"/>
<name>A0A0E0PQ82_ORYRU</name>
<reference evidence="3" key="1">
    <citation type="submission" date="2013-06" db="EMBL/GenBank/DDBJ databases">
        <authorList>
            <person name="Zhao Q."/>
        </authorList>
    </citation>
    <scope>NUCLEOTIDE SEQUENCE</scope>
    <source>
        <strain evidence="3">cv. W1943</strain>
    </source>
</reference>
<dbReference type="Proteomes" id="UP000008022">
    <property type="component" value="Unassembled WGS sequence"/>
</dbReference>
<feature type="region of interest" description="Disordered" evidence="1">
    <location>
        <begin position="49"/>
        <end position="74"/>
    </location>
</feature>
<evidence type="ECO:0000313" key="2">
    <source>
        <dbReference type="EnsemblPlants" id="ORUFI05G24930.1"/>
    </source>
</evidence>
<dbReference type="Gramene" id="ORUFI05G24930.1">
    <property type="protein sequence ID" value="ORUFI05G24930.1"/>
    <property type="gene ID" value="ORUFI05G24930"/>
</dbReference>
<proteinExistence type="predicted"/>
<protein>
    <submittedName>
        <fullName evidence="2">Uncharacterized protein</fullName>
    </submittedName>
</protein>
<dbReference type="EnsemblPlants" id="ORUFI05G24930.1">
    <property type="protein sequence ID" value="ORUFI05G24930.1"/>
    <property type="gene ID" value="ORUFI05G24930"/>
</dbReference>
<evidence type="ECO:0000256" key="1">
    <source>
        <dbReference type="SAM" id="MobiDB-lite"/>
    </source>
</evidence>
<reference evidence="2" key="2">
    <citation type="submission" date="2015-06" db="UniProtKB">
        <authorList>
            <consortium name="EnsemblPlants"/>
        </authorList>
    </citation>
    <scope>IDENTIFICATION</scope>
</reference>
<dbReference type="AlphaFoldDB" id="A0A0E0PQ82"/>
<keyword evidence="3" id="KW-1185">Reference proteome</keyword>
<evidence type="ECO:0000313" key="3">
    <source>
        <dbReference type="Proteomes" id="UP000008022"/>
    </source>
</evidence>